<evidence type="ECO:0000259" key="9">
    <source>
        <dbReference type="SMART" id="SM01036"/>
    </source>
</evidence>
<evidence type="ECO:0000256" key="1">
    <source>
        <dbReference type="ARBA" id="ARBA00004604"/>
    </source>
</evidence>
<dbReference type="PANTHER" id="PTHR13457">
    <property type="entry name" value="BAP28"/>
    <property type="match status" value="1"/>
</dbReference>
<feature type="compositionally biased region" description="Acidic residues" evidence="8">
    <location>
        <begin position="1929"/>
        <end position="1946"/>
    </location>
</feature>
<evidence type="ECO:0000256" key="5">
    <source>
        <dbReference type="ARBA" id="ARBA00023242"/>
    </source>
</evidence>
<dbReference type="Pfam" id="PF12397">
    <property type="entry name" value="U3snoRNP10"/>
    <property type="match status" value="1"/>
</dbReference>
<dbReference type="InterPro" id="IPR040191">
    <property type="entry name" value="UTP10"/>
</dbReference>
<dbReference type="SUPFAM" id="SSF48371">
    <property type="entry name" value="ARM repeat"/>
    <property type="match status" value="2"/>
</dbReference>
<feature type="region of interest" description="Disordered" evidence="8">
    <location>
        <begin position="1384"/>
        <end position="1404"/>
    </location>
</feature>
<dbReference type="PANTHER" id="PTHR13457:SF1">
    <property type="entry name" value="HEAT REPEAT-CONTAINING PROTEIN 1"/>
    <property type="match status" value="1"/>
</dbReference>
<organism evidence="10 11">
    <name type="scientific">Pythium oligandrum</name>
    <name type="common">Mycoparasitic fungus</name>
    <dbReference type="NCBI Taxonomy" id="41045"/>
    <lineage>
        <taxon>Eukaryota</taxon>
        <taxon>Sar</taxon>
        <taxon>Stramenopiles</taxon>
        <taxon>Oomycota</taxon>
        <taxon>Peronosporomycetes</taxon>
        <taxon>Pythiales</taxon>
        <taxon>Pythiaceae</taxon>
        <taxon>Pythium</taxon>
    </lineage>
</organism>
<protein>
    <recommendedName>
        <fullName evidence="7">HEAT repeat-containing protein 1</fullName>
    </recommendedName>
</protein>
<comment type="function">
    <text evidence="7">Involved in nucleolar processing of pre-18S ribosomal RNA.</text>
</comment>
<evidence type="ECO:0000256" key="2">
    <source>
        <dbReference type="ARBA" id="ARBA00010559"/>
    </source>
</evidence>
<proteinExistence type="inferred from homology"/>
<dbReference type="GO" id="GO:0045943">
    <property type="term" value="P:positive regulation of transcription by RNA polymerase I"/>
    <property type="evidence" value="ECO:0007669"/>
    <property type="project" value="TreeGrafter"/>
</dbReference>
<sequence length="2143" mass="238918">MVSSLAAQLQQLREGGAGNKRKTDTFLYDAREAAQIDDETVYNLAWNGLLELKQLDAVFEEFDPSRDAVKLFSRQRIHFHRVQITKAEDAELNAALAKLLDALSGYFLLGATHKVLEFLVRRYEIHRFNVNDVMAMIISYHESKWFAKMVKILHIHNTRWEFLLQVKQTEEPLLRNALVQRSIDESSVIEFIFTSATRIGAANPKLISLYALVVLQMLEQSSVNEPMLRWLIPELLIALKTQQFPEMQATAYMILTKLSSKAVLSAKVVETLVKHLVKYAQKVGGGAQMNALLCLIFVAETQPSFDLSKNVGKYLTTMENLVDILSEVAGNYESVKFIRHLVSFLVARQENVDDAHHQLLLEIVPRVTVFEYIVTETVEKLLESARDEGYDSEKERVQAISGALVAISKKFVEKTDESVQSVVASASETASKNQQKQLNKFLKRTFGQVANSAHFVPSNSDAKTTLALALEHPTESTRFQALQALEKQHASNVEQGSTENVITSPGVLLRRLQDDSARIVEFVVTSSLGGLLLQLSSKKKAFEAVVQVIHRWTESRDPKSKTVVDASAQFLVGNFRATFSSDLDDKILVLLLTLVSESRVEQVWDLISQLDHPFATALSAASGSKSVSNLAEHFGAALADKDFTKLLPFCLSWSKPSDVNVAPLTSFLIQVLRNARQHLHQKKSKAKSHKEHTKALDQALRFVLKKEFTRVCELPDSKSSVEAALDIAQLMGDVAAEALLSGSTDDFDACIVALLQAPVHVFAQVQGVLVQIFHEDKGLGNELLPTMGRILLLPYVSAEDSDLLLVLAKIRALDIVSVMLEENVDESDLESVLPIVLVALGDDQKSVREAAVTCLQRWEETSMDQTSTPAPTVQVLLDIAHYLITAREDILMDSRAITTICGTYQEDDNARFAEWAAGFVVRMVDEQLLLAVKLLEIMTEVNTSSVWVKTTETATKLISGLSEDDGQTVLEQKLRALKLLLSHYFVKNEGKPATKATTKAFYDVLTQVLQHEDKARLPILAEAQSFTLSRLSGAYFSQLDDVSQYVLVTNLLQLLMVAEESVASQLIRSVNELPLTSGMFVRLLTDELASKGTTKTRHRGADVKDSEFFQDLSCILEVLAIKVDDVASEGDASALLKTLNDVLALLCQPEHRERVSEYLLQIVFGCLRRVCEVHALSTHEEPAKAAKRSKAVTSIGVLEPEHLVKHTLVCLGRTTSPQTRNEALLFISALVNVYPASVLSSLDKILSFVGSGGIHHEDDYSFNVLETIIKAVVPHIVRKESLDSAAGSITSQQFIRIFVDAYDQIPAQRREFLYTVIVQSLGTSYLSYVVIAIVQNGVLSGKTEDRVKFAHQLCFAFGAVEQISSLVMQLRLVRDLYAHVIEDSETDTDDVEDEEDEEEQVKDSDRIQWDKRVVTSQVHARQLNIALMQFIPVHLQARELHHQILKIEEDNDEDMEEDEEESAADKLQQHYLVLAQVVLLYFRRVARQQTVHEDVGSDGEAGSLGGFWTELSQQTIEILGSLQQLLSTPGFVAVISELLHHDNSLVRKKAMQLFNERLQDDRSTLTPGEELLFVEMVDELDVILQNSEGTEHNVNIQTALLSVDILARNFAAQHTKRFQTVLPTIIKYVELDLSTNVSPMALHLMGCAYVSLSSICRAVGPLVFPYLPKFFPNLLAAIDFCATKSAKSSDSVGGLKTVLQCLLAALEVFTDHIPQFLTPYLSKIAQVLLTSSLLPTSMHAATHPLSLSVDSCFLNLTNHVDLRHLLPNLFGGYEFALTQGDHSVEKLFSVVSNVVTGLDTAQLRQYLPQFARFFVTSLDLRRVHIAKLQDIDAVEDEILEVLVQFILRLSEKQLKPLFLKIAEWAQHLKQPHGEIARRIVFFKLLLKLSERLKSIFVPYYAHVFSLLTKALSDSREVLASKKKRTGGDCDADDVSSGEASADDDDDFFARDDDEDEAANAKGPSQKKRKLLNGSSASDGVVSRELYYLQLQIAVRALNGCFVHDSDGFVDKDMFDVIMTPLVDTIDILKYMPAAKEFVNDTVAECVANLAWAAKNDLLWKPLHYAVLMKSRGDCAAIRLATLKIVDKCYTIIGDEFLAMLPESIPFLSELMEDNDAEVERTCHQVIKQIEDISGESLDQYLTA</sequence>
<comment type="similarity">
    <text evidence="2 7">Belongs to the HEATR1/UTP10 family.</text>
</comment>
<keyword evidence="3 7" id="KW-0690">Ribosome biogenesis</keyword>
<keyword evidence="11" id="KW-1185">Reference proteome</keyword>
<dbReference type="GO" id="GO:0030686">
    <property type="term" value="C:90S preribosome"/>
    <property type="evidence" value="ECO:0007669"/>
    <property type="project" value="TreeGrafter"/>
</dbReference>
<gene>
    <name evidence="10" type="ORF">Poli38472_012932</name>
</gene>
<keyword evidence="5 7" id="KW-0539">Nucleus</keyword>
<dbReference type="InterPro" id="IPR012954">
    <property type="entry name" value="BP28_C_dom"/>
</dbReference>
<evidence type="ECO:0000256" key="7">
    <source>
        <dbReference type="RuleBase" id="RU367065"/>
    </source>
</evidence>
<dbReference type="SMART" id="SM01036">
    <property type="entry name" value="BP28CT"/>
    <property type="match status" value="1"/>
</dbReference>
<dbReference type="InterPro" id="IPR056473">
    <property type="entry name" value="HEAT_Utp10/HEAT1"/>
</dbReference>
<reference evidence="10" key="1">
    <citation type="submission" date="2019-03" db="EMBL/GenBank/DDBJ databases">
        <title>Long read genome sequence of the mycoparasitic Pythium oligandrum ATCC 38472 isolated from sugarbeet rhizosphere.</title>
        <authorList>
            <person name="Gaulin E."/>
        </authorList>
    </citation>
    <scope>NUCLEOTIDE SEQUENCE</scope>
    <source>
        <strain evidence="10">ATCC 38472_TT</strain>
    </source>
</reference>
<evidence type="ECO:0000256" key="6">
    <source>
        <dbReference type="ARBA" id="ARBA00023274"/>
    </source>
</evidence>
<evidence type="ECO:0000256" key="8">
    <source>
        <dbReference type="SAM" id="MobiDB-lite"/>
    </source>
</evidence>
<dbReference type="GO" id="GO:0032040">
    <property type="term" value="C:small-subunit processome"/>
    <property type="evidence" value="ECO:0007669"/>
    <property type="project" value="TreeGrafter"/>
</dbReference>
<dbReference type="GO" id="GO:0000462">
    <property type="term" value="P:maturation of SSU-rRNA from tricistronic rRNA transcript (SSU-rRNA, 5.8S rRNA, LSU-rRNA)"/>
    <property type="evidence" value="ECO:0007669"/>
    <property type="project" value="TreeGrafter"/>
</dbReference>
<keyword evidence="6 7" id="KW-0687">Ribonucleoprotein</keyword>
<dbReference type="InterPro" id="IPR016024">
    <property type="entry name" value="ARM-type_fold"/>
</dbReference>
<dbReference type="InterPro" id="IPR022125">
    <property type="entry name" value="U3snoRNP10_N"/>
</dbReference>
<feature type="compositionally biased region" description="Acidic residues" evidence="8">
    <location>
        <begin position="1384"/>
        <end position="1400"/>
    </location>
</feature>
<dbReference type="InterPro" id="IPR011989">
    <property type="entry name" value="ARM-like"/>
</dbReference>
<dbReference type="OrthoDB" id="31183at2759"/>
<evidence type="ECO:0000313" key="10">
    <source>
        <dbReference type="EMBL" id="TMW64310.1"/>
    </source>
</evidence>
<dbReference type="EMBL" id="SPLM01000040">
    <property type="protein sequence ID" value="TMW64310.1"/>
    <property type="molecule type" value="Genomic_DNA"/>
</dbReference>
<comment type="subcellular location">
    <subcellularLocation>
        <location evidence="1 7">Nucleus</location>
        <location evidence="1 7">Nucleolus</location>
    </subcellularLocation>
</comment>
<evidence type="ECO:0000256" key="4">
    <source>
        <dbReference type="ARBA" id="ARBA00022552"/>
    </source>
</evidence>
<dbReference type="Pfam" id="PF23243">
    <property type="entry name" value="HEAT_HEATR1"/>
    <property type="match status" value="1"/>
</dbReference>
<dbReference type="Pfam" id="PF08146">
    <property type="entry name" value="BP28CT"/>
    <property type="match status" value="1"/>
</dbReference>
<comment type="caution">
    <text evidence="10">The sequence shown here is derived from an EMBL/GenBank/DDBJ whole genome shotgun (WGS) entry which is preliminary data.</text>
</comment>
<keyword evidence="4 7" id="KW-0698">rRNA processing</keyword>
<evidence type="ECO:0000256" key="3">
    <source>
        <dbReference type="ARBA" id="ARBA00022517"/>
    </source>
</evidence>
<accession>A0A8K1CKG2</accession>
<feature type="region of interest" description="Disordered" evidence="8">
    <location>
        <begin position="1922"/>
        <end position="1946"/>
    </location>
</feature>
<dbReference type="GO" id="GO:0034455">
    <property type="term" value="C:t-UTP complex"/>
    <property type="evidence" value="ECO:0007669"/>
    <property type="project" value="TreeGrafter"/>
</dbReference>
<dbReference type="Proteomes" id="UP000794436">
    <property type="component" value="Unassembled WGS sequence"/>
</dbReference>
<dbReference type="GO" id="GO:0030515">
    <property type="term" value="F:snoRNA binding"/>
    <property type="evidence" value="ECO:0007669"/>
    <property type="project" value="TreeGrafter"/>
</dbReference>
<dbReference type="Gene3D" id="1.25.10.10">
    <property type="entry name" value="Leucine-rich Repeat Variant"/>
    <property type="match status" value="1"/>
</dbReference>
<evidence type="ECO:0000313" key="11">
    <source>
        <dbReference type="Proteomes" id="UP000794436"/>
    </source>
</evidence>
<name>A0A8K1CKG2_PYTOL</name>
<feature type="domain" description="BP28 C-terminal" evidence="9">
    <location>
        <begin position="1800"/>
        <end position="2008"/>
    </location>
</feature>